<evidence type="ECO:0000313" key="3">
    <source>
        <dbReference type="EMBL" id="KAJ7084513.1"/>
    </source>
</evidence>
<gene>
    <name evidence="3" type="ORF">B0H15DRAFT_848014</name>
</gene>
<protein>
    <submittedName>
        <fullName evidence="3">Uncharacterized protein</fullName>
    </submittedName>
</protein>
<keyword evidence="4" id="KW-1185">Reference proteome</keyword>
<accession>A0AAD6TZE0</accession>
<evidence type="ECO:0000313" key="4">
    <source>
        <dbReference type="Proteomes" id="UP001222325"/>
    </source>
</evidence>
<dbReference type="InterPro" id="IPR002347">
    <property type="entry name" value="SDR_fam"/>
</dbReference>
<evidence type="ECO:0000256" key="2">
    <source>
        <dbReference type="ARBA" id="ARBA00023002"/>
    </source>
</evidence>
<dbReference type="Gene3D" id="3.40.50.720">
    <property type="entry name" value="NAD(P)-binding Rossmann-like Domain"/>
    <property type="match status" value="1"/>
</dbReference>
<name>A0AAD6TZE0_9AGAR</name>
<comment type="caution">
    <text evidence="3">The sequence shown here is derived from an EMBL/GenBank/DDBJ whole genome shotgun (WGS) entry which is preliminary data.</text>
</comment>
<dbReference type="Proteomes" id="UP001222325">
    <property type="component" value="Unassembled WGS sequence"/>
</dbReference>
<dbReference type="Pfam" id="PF00106">
    <property type="entry name" value="adh_short"/>
    <property type="match status" value="1"/>
</dbReference>
<dbReference type="PANTHER" id="PTHR24320:SF283">
    <property type="entry name" value="RETINOL DEHYDROGENASE 11"/>
    <property type="match status" value="1"/>
</dbReference>
<organism evidence="3 4">
    <name type="scientific">Mycena belliarum</name>
    <dbReference type="NCBI Taxonomy" id="1033014"/>
    <lineage>
        <taxon>Eukaryota</taxon>
        <taxon>Fungi</taxon>
        <taxon>Dikarya</taxon>
        <taxon>Basidiomycota</taxon>
        <taxon>Agaricomycotina</taxon>
        <taxon>Agaricomycetes</taxon>
        <taxon>Agaricomycetidae</taxon>
        <taxon>Agaricales</taxon>
        <taxon>Marasmiineae</taxon>
        <taxon>Mycenaceae</taxon>
        <taxon>Mycena</taxon>
    </lineage>
</organism>
<evidence type="ECO:0000256" key="1">
    <source>
        <dbReference type="ARBA" id="ARBA00006484"/>
    </source>
</evidence>
<dbReference type="AlphaFoldDB" id="A0AAD6TZE0"/>
<comment type="similarity">
    <text evidence="1">Belongs to the short-chain dehydrogenases/reductases (SDR) family.</text>
</comment>
<keyword evidence="2" id="KW-0560">Oxidoreductase</keyword>
<dbReference type="SUPFAM" id="SSF51735">
    <property type="entry name" value="NAD(P)-binding Rossmann-fold domains"/>
    <property type="match status" value="1"/>
</dbReference>
<dbReference type="EMBL" id="JARJCN010000037">
    <property type="protein sequence ID" value="KAJ7084513.1"/>
    <property type="molecule type" value="Genomic_DNA"/>
</dbReference>
<reference evidence="3" key="1">
    <citation type="submission" date="2023-03" db="EMBL/GenBank/DDBJ databases">
        <title>Massive genome expansion in bonnet fungi (Mycena s.s.) driven by repeated elements and novel gene families across ecological guilds.</title>
        <authorList>
            <consortium name="Lawrence Berkeley National Laboratory"/>
            <person name="Harder C.B."/>
            <person name="Miyauchi S."/>
            <person name="Viragh M."/>
            <person name="Kuo A."/>
            <person name="Thoen E."/>
            <person name="Andreopoulos B."/>
            <person name="Lu D."/>
            <person name="Skrede I."/>
            <person name="Drula E."/>
            <person name="Henrissat B."/>
            <person name="Morin E."/>
            <person name="Kohler A."/>
            <person name="Barry K."/>
            <person name="LaButti K."/>
            <person name="Morin E."/>
            <person name="Salamov A."/>
            <person name="Lipzen A."/>
            <person name="Mereny Z."/>
            <person name="Hegedus B."/>
            <person name="Baldrian P."/>
            <person name="Stursova M."/>
            <person name="Weitz H."/>
            <person name="Taylor A."/>
            <person name="Grigoriev I.V."/>
            <person name="Nagy L.G."/>
            <person name="Martin F."/>
            <person name="Kauserud H."/>
        </authorList>
    </citation>
    <scope>NUCLEOTIDE SEQUENCE</scope>
    <source>
        <strain evidence="3">CBHHK173m</strain>
    </source>
</reference>
<sequence length="323" mass="34922">MLLPTFSFSSTADEVADALAHEIRGKNVLITGTSLNGVGFDAARAMAKYANLVIITGYNAERLKLSQEAITKDVPSANIRCLSLDLSSFADVRRAAAEVNAYTEPLHVLIHNAAAGIGPLQLTADNLELQAATNHIGPFLLTKLLLEKVLAARAPSYTPRVVFVSALGHIFCDGVNWQTFGRPEQNGYQAFNTYFQTKSANILTAAELTRRAGGRLHAYSVHPGVIYTNMFVKDQSMDYLKAFGILGPDGKPNTEKYEWKTVAQGAATTVAAAFDPRVEDKPGSYLSDCVEANKDVAPHSSDPANAEKLWALTEELIGETFSL</sequence>
<dbReference type="InterPro" id="IPR036291">
    <property type="entry name" value="NAD(P)-bd_dom_sf"/>
</dbReference>
<dbReference type="GO" id="GO:0016491">
    <property type="term" value="F:oxidoreductase activity"/>
    <property type="evidence" value="ECO:0007669"/>
    <property type="project" value="UniProtKB-KW"/>
</dbReference>
<dbReference type="PANTHER" id="PTHR24320">
    <property type="entry name" value="RETINOL DEHYDROGENASE"/>
    <property type="match status" value="1"/>
</dbReference>
<proteinExistence type="inferred from homology"/>